<evidence type="ECO:0000256" key="3">
    <source>
        <dbReference type="ARBA" id="ARBA00023033"/>
    </source>
</evidence>
<reference evidence="4 5" key="1">
    <citation type="journal article" date="2018" name="New Phytol.">
        <title>Phylogenomics of Endogonaceae and evolution of mycorrhizas within Mucoromycota.</title>
        <authorList>
            <person name="Chang Y."/>
            <person name="Desiro A."/>
            <person name="Na H."/>
            <person name="Sandor L."/>
            <person name="Lipzen A."/>
            <person name="Clum A."/>
            <person name="Barry K."/>
            <person name="Grigoriev I.V."/>
            <person name="Martin F.M."/>
            <person name="Stajich J.E."/>
            <person name="Smith M.E."/>
            <person name="Bonito G."/>
            <person name="Spatafora J.W."/>
        </authorList>
    </citation>
    <scope>NUCLEOTIDE SEQUENCE [LARGE SCALE GENOMIC DNA]</scope>
    <source>
        <strain evidence="4 5">GMNB39</strain>
    </source>
</reference>
<dbReference type="Gene3D" id="3.50.50.60">
    <property type="entry name" value="FAD/NAD(P)-binding domain"/>
    <property type="match status" value="1"/>
</dbReference>
<dbReference type="Proteomes" id="UP000268093">
    <property type="component" value="Unassembled WGS sequence"/>
</dbReference>
<dbReference type="OrthoDB" id="655030at2759"/>
<dbReference type="InterPro" id="IPR050493">
    <property type="entry name" value="FAD-dep_Monooxygenase_BioMet"/>
</dbReference>
<sequence>MEPPRRVIFLLGATVSAPPSVITSSLSRDTKTLLGPRWRRWVHPLFSHAEQRSQERTAYRHDEWPKRRVRVWWSTFEATEDDELPRKLFDKHGTWPSPIPEPLQAEPGPTVRLPIYDVDPLPVWYSGRAVPMGDAAQGVSLALEDAAVLGKCLQEAGTDVRAAFVEYENARRTRVTRVVEEGRRRGQAKREMGFIACSVRDIVVMLVVWWTTESAMDERFGYTVEEVQAEFK</sequence>
<evidence type="ECO:0000313" key="4">
    <source>
        <dbReference type="EMBL" id="RUP51871.1"/>
    </source>
</evidence>
<keyword evidence="3" id="KW-0503">Monooxygenase</keyword>
<dbReference type="EMBL" id="RBNI01000375">
    <property type="protein sequence ID" value="RUP51871.1"/>
    <property type="molecule type" value="Genomic_DNA"/>
</dbReference>
<name>A0A433DM35_9FUNG</name>
<dbReference type="InterPro" id="IPR036188">
    <property type="entry name" value="FAD/NAD-bd_sf"/>
</dbReference>
<keyword evidence="2" id="KW-0560">Oxidoreductase</keyword>
<comment type="similarity">
    <text evidence="1">Belongs to the paxM FAD-dependent monooxygenase family.</text>
</comment>
<dbReference type="GO" id="GO:0004497">
    <property type="term" value="F:monooxygenase activity"/>
    <property type="evidence" value="ECO:0007669"/>
    <property type="project" value="UniProtKB-KW"/>
</dbReference>
<dbReference type="PANTHER" id="PTHR13789">
    <property type="entry name" value="MONOOXYGENASE"/>
    <property type="match status" value="1"/>
</dbReference>
<accession>A0A433DM35</accession>
<comment type="caution">
    <text evidence="4">The sequence shown here is derived from an EMBL/GenBank/DDBJ whole genome shotgun (WGS) entry which is preliminary data.</text>
</comment>
<gene>
    <name evidence="4" type="ORF">BC936DRAFT_144992</name>
</gene>
<evidence type="ECO:0008006" key="6">
    <source>
        <dbReference type="Google" id="ProtNLM"/>
    </source>
</evidence>
<dbReference type="PANTHER" id="PTHR13789:SF309">
    <property type="entry name" value="PUTATIVE (AFU_ORTHOLOGUE AFUA_6G14510)-RELATED"/>
    <property type="match status" value="1"/>
</dbReference>
<evidence type="ECO:0000256" key="1">
    <source>
        <dbReference type="ARBA" id="ARBA00007992"/>
    </source>
</evidence>
<organism evidence="4 5">
    <name type="scientific">Jimgerdemannia flammicorona</name>
    <dbReference type="NCBI Taxonomy" id="994334"/>
    <lineage>
        <taxon>Eukaryota</taxon>
        <taxon>Fungi</taxon>
        <taxon>Fungi incertae sedis</taxon>
        <taxon>Mucoromycota</taxon>
        <taxon>Mucoromycotina</taxon>
        <taxon>Endogonomycetes</taxon>
        <taxon>Endogonales</taxon>
        <taxon>Endogonaceae</taxon>
        <taxon>Jimgerdemannia</taxon>
    </lineage>
</organism>
<evidence type="ECO:0000256" key="2">
    <source>
        <dbReference type="ARBA" id="ARBA00023002"/>
    </source>
</evidence>
<dbReference type="SUPFAM" id="SSF51905">
    <property type="entry name" value="FAD/NAD(P)-binding domain"/>
    <property type="match status" value="1"/>
</dbReference>
<dbReference type="AlphaFoldDB" id="A0A433DM35"/>
<protein>
    <recommendedName>
        <fullName evidence="6">FAD-binding domain-containing protein</fullName>
    </recommendedName>
</protein>
<keyword evidence="5" id="KW-1185">Reference proteome</keyword>
<proteinExistence type="inferred from homology"/>
<evidence type="ECO:0000313" key="5">
    <source>
        <dbReference type="Proteomes" id="UP000268093"/>
    </source>
</evidence>